<dbReference type="EMBL" id="JBDJPC010000009">
    <property type="protein sequence ID" value="KAL1491549.1"/>
    <property type="molecule type" value="Genomic_DNA"/>
</dbReference>
<dbReference type="Gene3D" id="1.10.10.750">
    <property type="entry name" value="Ypt/Rab-GAP domain of gyp1p, domain 1"/>
    <property type="match status" value="1"/>
</dbReference>
<evidence type="ECO:0000256" key="7">
    <source>
        <dbReference type="ARBA" id="ARBA00023136"/>
    </source>
</evidence>
<dbReference type="InterPro" id="IPR043039">
    <property type="entry name" value="TBC1D7_dom2"/>
</dbReference>
<keyword evidence="13" id="KW-1185">Reference proteome</keyword>
<dbReference type="InterPro" id="IPR000195">
    <property type="entry name" value="Rab-GAP-TBC_dom"/>
</dbReference>
<dbReference type="InterPro" id="IPR035969">
    <property type="entry name" value="Rab-GAP_TBC_sf"/>
</dbReference>
<evidence type="ECO:0000256" key="5">
    <source>
        <dbReference type="ARBA" id="ARBA00022468"/>
    </source>
</evidence>
<evidence type="ECO:0000256" key="10">
    <source>
        <dbReference type="ARBA" id="ARBA00046045"/>
    </source>
</evidence>
<dbReference type="SUPFAM" id="SSF47923">
    <property type="entry name" value="Ypt/Rab-GAP domain of gyp1p"/>
    <property type="match status" value="2"/>
</dbReference>
<evidence type="ECO:0000256" key="4">
    <source>
        <dbReference type="ARBA" id="ARBA00015455"/>
    </source>
</evidence>
<dbReference type="InterPro" id="IPR039842">
    <property type="entry name" value="TBC1D7"/>
</dbReference>
<dbReference type="GO" id="GO:0005765">
    <property type="term" value="C:lysosomal membrane"/>
    <property type="evidence" value="ECO:0007669"/>
    <property type="project" value="UniProtKB-SubCell"/>
</dbReference>
<keyword evidence="6" id="KW-0963">Cytoplasm</keyword>
<gene>
    <name evidence="12" type="ORF">ABEB36_012128</name>
</gene>
<keyword evidence="8" id="KW-0458">Lysosome</keyword>
<dbReference type="Gene3D" id="1.10.472.80">
    <property type="entry name" value="Ypt/Rab-GAP domain of gyp1p, domain 3"/>
    <property type="match status" value="1"/>
</dbReference>
<sequence length="291" mass="34309">MGTDERNFRSIYYEKVGFKSVEEKKSLEILLKEKCLDGNKLRQFCLRFAVPHVHRSLLWKLLLGVLPMQVDCHQFVMNQRKQEFNDLQHTLQVLKIVDGKTSKSQAFLAMWLIQTSNLTFDLNLNQEKDLSSNNFIAIVRCLMHFLDDDVDVYWIAKKFYDNLLKMKNEIPKLIDYTYYLLEKEDPEYYKLLTSNQLLDSVLLAKWFNCCFAGIFHDNCIIKIWDKICGGSYKILSYLAVYSLVLLKVRIWKMTDPVSITQCIRNITEETADTIVTKTIDMWQNYSSTKEK</sequence>
<protein>
    <recommendedName>
        <fullName evidence="4">TBC1 domain family member 7</fullName>
    </recommendedName>
</protein>
<evidence type="ECO:0000313" key="13">
    <source>
        <dbReference type="Proteomes" id="UP001566132"/>
    </source>
</evidence>
<dbReference type="PANTHER" id="PTHR13530:SF3">
    <property type="entry name" value="TBC1 DOMAIN FAMILY MEMBER 7"/>
    <property type="match status" value="1"/>
</dbReference>
<reference evidence="12 13" key="1">
    <citation type="submission" date="2024-05" db="EMBL/GenBank/DDBJ databases">
        <title>Genetic variation in Jamaican populations of the coffee berry borer (Hypothenemus hampei).</title>
        <authorList>
            <person name="Errbii M."/>
            <person name="Myrie A."/>
        </authorList>
    </citation>
    <scope>NUCLEOTIDE SEQUENCE [LARGE SCALE GENOMIC DNA]</scope>
    <source>
        <strain evidence="12">JA-Hopewell-2020-01-JO</strain>
        <tissue evidence="12">Whole body</tissue>
    </source>
</reference>
<dbReference type="GO" id="GO:0031410">
    <property type="term" value="C:cytoplasmic vesicle"/>
    <property type="evidence" value="ECO:0007669"/>
    <property type="project" value="UniProtKB-SubCell"/>
</dbReference>
<keyword evidence="5" id="KW-0343">GTPase activation</keyword>
<dbReference type="PROSITE" id="PS50086">
    <property type="entry name" value="TBC_RABGAP"/>
    <property type="match status" value="1"/>
</dbReference>
<keyword evidence="9" id="KW-0968">Cytoplasmic vesicle</keyword>
<dbReference type="GO" id="GO:0005829">
    <property type="term" value="C:cytosol"/>
    <property type="evidence" value="ECO:0007669"/>
    <property type="project" value="UniProtKB-SubCell"/>
</dbReference>
<accession>A0ABD1EA91</accession>
<evidence type="ECO:0000256" key="9">
    <source>
        <dbReference type="ARBA" id="ARBA00023329"/>
    </source>
</evidence>
<evidence type="ECO:0000313" key="12">
    <source>
        <dbReference type="EMBL" id="KAL1491549.1"/>
    </source>
</evidence>
<dbReference type="GO" id="GO:0005096">
    <property type="term" value="F:GTPase activator activity"/>
    <property type="evidence" value="ECO:0007669"/>
    <property type="project" value="UniProtKB-KW"/>
</dbReference>
<evidence type="ECO:0000256" key="8">
    <source>
        <dbReference type="ARBA" id="ARBA00023228"/>
    </source>
</evidence>
<evidence type="ECO:0000256" key="6">
    <source>
        <dbReference type="ARBA" id="ARBA00022490"/>
    </source>
</evidence>
<dbReference type="Gene3D" id="1.10.8.680">
    <property type="entry name" value="Ypt/Rab-GAP domain of gyp1p, domain 2"/>
    <property type="match status" value="1"/>
</dbReference>
<dbReference type="Proteomes" id="UP001566132">
    <property type="component" value="Unassembled WGS sequence"/>
</dbReference>
<feature type="domain" description="Rab-GAP TBC" evidence="11">
    <location>
        <begin position="49"/>
        <end position="231"/>
    </location>
</feature>
<comment type="subcellular location">
    <subcellularLocation>
        <location evidence="1">Cytoplasm</location>
        <location evidence="1">Cytosol</location>
    </subcellularLocation>
    <subcellularLocation>
        <location evidence="2">Cytoplasmic vesicle</location>
    </subcellularLocation>
    <subcellularLocation>
        <location evidence="3">Lysosome membrane</location>
    </subcellularLocation>
</comment>
<dbReference type="PANTHER" id="PTHR13530">
    <property type="entry name" value="TBC1 DOMAIN FAMILY MEMBER 7"/>
    <property type="match status" value="1"/>
</dbReference>
<evidence type="ECO:0000259" key="11">
    <source>
        <dbReference type="PROSITE" id="PS50086"/>
    </source>
</evidence>
<evidence type="ECO:0000256" key="3">
    <source>
        <dbReference type="ARBA" id="ARBA00004656"/>
    </source>
</evidence>
<organism evidence="12 13">
    <name type="scientific">Hypothenemus hampei</name>
    <name type="common">Coffee berry borer</name>
    <dbReference type="NCBI Taxonomy" id="57062"/>
    <lineage>
        <taxon>Eukaryota</taxon>
        <taxon>Metazoa</taxon>
        <taxon>Ecdysozoa</taxon>
        <taxon>Arthropoda</taxon>
        <taxon>Hexapoda</taxon>
        <taxon>Insecta</taxon>
        <taxon>Pterygota</taxon>
        <taxon>Neoptera</taxon>
        <taxon>Endopterygota</taxon>
        <taxon>Coleoptera</taxon>
        <taxon>Polyphaga</taxon>
        <taxon>Cucujiformia</taxon>
        <taxon>Curculionidae</taxon>
        <taxon>Scolytinae</taxon>
        <taxon>Hypothenemus</taxon>
    </lineage>
</organism>
<name>A0ABD1EA91_HYPHA</name>
<evidence type="ECO:0000256" key="2">
    <source>
        <dbReference type="ARBA" id="ARBA00004541"/>
    </source>
</evidence>
<evidence type="ECO:0000256" key="1">
    <source>
        <dbReference type="ARBA" id="ARBA00004514"/>
    </source>
</evidence>
<comment type="function">
    <text evidence="10">Non-catalytic component of the TSC-TBC complex, a multiprotein complex that acts as a negative regulator of the canonical mTORC1 complex, an evolutionarily conserved central nutrient sensor that stimulates anabolic reactions and macromolecule biosynthesis to promote cellular biomass generation and growth. The TSC-TBC complex acts as a GTPase-activating protein (GAP) for the small GTPase RHEB, a direct activator of the protein kinase activity of mTORC1. In absence of nutrients, the TSC-TBC complex inhibits mTORC1, thereby preventing phosphorylation of ribosomal protein S6 kinase (RPS6KB1 and RPS6KB2) and EIF4EBP1 (4E-BP1) by the mTORC1 signaling. The TSC-TBC complex is inactivated in response to nutrients, relieving inhibition of mTORC1.</text>
</comment>
<proteinExistence type="predicted"/>
<dbReference type="Pfam" id="PF00566">
    <property type="entry name" value="RabGAP-TBC"/>
    <property type="match status" value="1"/>
</dbReference>
<comment type="caution">
    <text evidence="12">The sequence shown here is derived from an EMBL/GenBank/DDBJ whole genome shotgun (WGS) entry which is preliminary data.</text>
</comment>
<keyword evidence="7" id="KW-0472">Membrane</keyword>
<dbReference type="AlphaFoldDB" id="A0ABD1EA91"/>